<organism evidence="1 2">
    <name type="scientific">[Actinomadura] parvosata subsp. kistnae</name>
    <dbReference type="NCBI Taxonomy" id="1909395"/>
    <lineage>
        <taxon>Bacteria</taxon>
        <taxon>Bacillati</taxon>
        <taxon>Actinomycetota</taxon>
        <taxon>Actinomycetes</taxon>
        <taxon>Streptosporangiales</taxon>
        <taxon>Streptosporangiaceae</taxon>
        <taxon>Nonomuraea</taxon>
    </lineage>
</organism>
<sequence length="203" mass="21977">MWIGAAAFAQAHCRSSADQSRALRTAARTADMVEPHIGSDRTAQEVYGMLRLTAALACMIAGDHAGADAHATEAQQLAVRVGDRADAWQWFGRSNVGSWRTLLAVEAGEPGRALDHASQVERGALPSRGRRASLAIEKSRAHAMLGHIKQAAAELRQAEKLSPNRIYNNPLVQDLVLDLLQRAPHGATAREIRGLAWRMGVLH</sequence>
<dbReference type="EMBL" id="CP017717">
    <property type="protein sequence ID" value="AQZ65576.1"/>
    <property type="molecule type" value="Genomic_DNA"/>
</dbReference>
<evidence type="ECO:0000313" key="1">
    <source>
        <dbReference type="EMBL" id="AQZ65576.1"/>
    </source>
</evidence>
<accession>A0A1V0A5U2</accession>
<protein>
    <submittedName>
        <fullName evidence="1">Uncharacterized protein</fullName>
    </submittedName>
</protein>
<dbReference type="AlphaFoldDB" id="A0A1V0A5U2"/>
<name>A0A1V0A5U2_9ACTN</name>
<dbReference type="KEGG" id="noa:BKM31_32635"/>
<dbReference type="Proteomes" id="UP000190797">
    <property type="component" value="Chromosome"/>
</dbReference>
<dbReference type="STRING" id="1909395.BKM31_32635"/>
<evidence type="ECO:0000313" key="2">
    <source>
        <dbReference type="Proteomes" id="UP000190797"/>
    </source>
</evidence>
<keyword evidence="2" id="KW-1185">Reference proteome</keyword>
<reference evidence="2" key="1">
    <citation type="journal article" date="2017" name="Med. Chem. Commun.">
        <title>Nonomuraea sp. ATCC 55076 harbours the largest actinomycete chromosome to date and the kistamicin biosynthetic gene cluster.</title>
        <authorList>
            <person name="Nazari B."/>
            <person name="Forneris C.C."/>
            <person name="Gibson M.I."/>
            <person name="Moon K."/>
            <person name="Schramma K.R."/>
            <person name="Seyedsayamdost M.R."/>
        </authorList>
    </citation>
    <scope>NUCLEOTIDE SEQUENCE [LARGE SCALE GENOMIC DNA]</scope>
    <source>
        <strain evidence="2">ATCC 55076</strain>
    </source>
</reference>
<gene>
    <name evidence="1" type="ORF">BKM31_32635</name>
</gene>
<proteinExistence type="predicted"/>